<feature type="domain" description="Histidine kinase" evidence="14">
    <location>
        <begin position="371"/>
        <end position="478"/>
    </location>
</feature>
<evidence type="ECO:0000313" key="17">
    <source>
        <dbReference type="Proteomes" id="UP001145072"/>
    </source>
</evidence>
<evidence type="ECO:0000256" key="2">
    <source>
        <dbReference type="ARBA" id="ARBA00004651"/>
    </source>
</evidence>
<keyword evidence="5" id="KW-0597">Phosphoprotein</keyword>
<dbReference type="EC" id="2.7.13.3" evidence="3"/>
<evidence type="ECO:0000256" key="6">
    <source>
        <dbReference type="ARBA" id="ARBA00022679"/>
    </source>
</evidence>
<evidence type="ECO:0000259" key="14">
    <source>
        <dbReference type="PROSITE" id="PS50109"/>
    </source>
</evidence>
<keyword evidence="7" id="KW-0547">Nucleotide-binding</keyword>
<dbReference type="Gene3D" id="6.10.340.10">
    <property type="match status" value="1"/>
</dbReference>
<gene>
    <name evidence="16" type="ORF">NC661_11790</name>
</gene>
<evidence type="ECO:0000256" key="12">
    <source>
        <dbReference type="SAM" id="Coils"/>
    </source>
</evidence>
<keyword evidence="4" id="KW-1003">Cell membrane</keyword>
<dbReference type="GO" id="GO:0000155">
    <property type="term" value="F:phosphorelay sensor kinase activity"/>
    <property type="evidence" value="ECO:0007669"/>
    <property type="project" value="InterPro"/>
</dbReference>
<evidence type="ECO:0000256" key="13">
    <source>
        <dbReference type="SAM" id="Phobius"/>
    </source>
</evidence>
<evidence type="ECO:0000313" key="16">
    <source>
        <dbReference type="EMBL" id="MDC3421050.1"/>
    </source>
</evidence>
<dbReference type="GO" id="GO:0005524">
    <property type="term" value="F:ATP binding"/>
    <property type="evidence" value="ECO:0007669"/>
    <property type="project" value="UniProtKB-KW"/>
</dbReference>
<keyword evidence="11 13" id="KW-0472">Membrane</keyword>
<evidence type="ECO:0000256" key="4">
    <source>
        <dbReference type="ARBA" id="ARBA00022475"/>
    </source>
</evidence>
<dbReference type="Pfam" id="PF00672">
    <property type="entry name" value="HAMP"/>
    <property type="match status" value="1"/>
</dbReference>
<dbReference type="SMART" id="SM00304">
    <property type="entry name" value="HAMP"/>
    <property type="match status" value="1"/>
</dbReference>
<dbReference type="InterPro" id="IPR036890">
    <property type="entry name" value="HATPase_C_sf"/>
</dbReference>
<keyword evidence="8 16" id="KW-0418">Kinase</keyword>
<evidence type="ECO:0000256" key="5">
    <source>
        <dbReference type="ARBA" id="ARBA00022553"/>
    </source>
</evidence>
<evidence type="ECO:0000256" key="7">
    <source>
        <dbReference type="ARBA" id="ARBA00022741"/>
    </source>
</evidence>
<feature type="transmembrane region" description="Helical" evidence="13">
    <location>
        <begin position="177"/>
        <end position="196"/>
    </location>
</feature>
<comment type="catalytic activity">
    <reaction evidence="1">
        <text>ATP + protein L-histidine = ADP + protein N-phospho-L-histidine.</text>
        <dbReference type="EC" id="2.7.13.3"/>
    </reaction>
</comment>
<keyword evidence="6" id="KW-0808">Transferase</keyword>
<dbReference type="Gene3D" id="3.30.565.10">
    <property type="entry name" value="Histidine kinase-like ATPase, C-terminal domain"/>
    <property type="match status" value="1"/>
</dbReference>
<dbReference type="InterPro" id="IPR003660">
    <property type="entry name" value="HAMP_dom"/>
</dbReference>
<dbReference type="InterPro" id="IPR010559">
    <property type="entry name" value="Sig_transdc_His_kin_internal"/>
</dbReference>
<dbReference type="CDD" id="cd06225">
    <property type="entry name" value="HAMP"/>
    <property type="match status" value="1"/>
</dbReference>
<dbReference type="InterPro" id="IPR005467">
    <property type="entry name" value="His_kinase_dom"/>
</dbReference>
<sequence>MNSIQKKIWLLAMVVLLIMATIWMSLTYYNQKMQDQYNNALERYLVLNELRNTSEDMVTALNNYLLVPTDENSNTIDRSKKQVQTMQEEVASFKNTENELALTSYINLIDSLIEVTDRALVFHSEEGIENARKALNEATYISNYISEMTLSLIDTELKTYDRFYRGIITQSEELNQLGVWVLLLFTFLLLLYTYWFSSRITRPLEKLTRAASELSKGRFDLKIEIDSKDEMSFLAKMFEHMRNNINNLIIEIQQKAQLEKELQESKLLLKESQLRSLQSQINPHFLFNTLNTVSKKAYLEGSEETSDLLVSIAGLLRYNLKHLDKTMTLYDEVNVLAQYMNIQKARFTDRLTFHTEIDESCLDIEIPGLTLQPVVENAVMYAVEPNEDGGQIWFRVKDKGNRVTVEVEDNGPGMQQQKIKQIMDEDQQHDTKEGHASGIGLSNVVKRLRLFNGREDVIKIEGNIGSGTKVTIDIFKEKGVVRDDQAANR</sequence>
<dbReference type="PROSITE" id="PS50885">
    <property type="entry name" value="HAMP"/>
    <property type="match status" value="1"/>
</dbReference>
<dbReference type="RefSeq" id="WP_259867649.1">
    <property type="nucleotide sequence ID" value="NZ_JAMQJZ010000008.1"/>
</dbReference>
<comment type="subcellular location">
    <subcellularLocation>
        <location evidence="2">Cell membrane</location>
        <topology evidence="2">Multi-pass membrane protein</topology>
    </subcellularLocation>
</comment>
<evidence type="ECO:0000256" key="3">
    <source>
        <dbReference type="ARBA" id="ARBA00012438"/>
    </source>
</evidence>
<keyword evidence="17" id="KW-1185">Reference proteome</keyword>
<dbReference type="PROSITE" id="PS50109">
    <property type="entry name" value="HIS_KIN"/>
    <property type="match status" value="1"/>
</dbReference>
<dbReference type="PANTHER" id="PTHR34220">
    <property type="entry name" value="SENSOR HISTIDINE KINASE YPDA"/>
    <property type="match status" value="1"/>
</dbReference>
<keyword evidence="12" id="KW-0175">Coiled coil</keyword>
<dbReference type="Proteomes" id="UP001145072">
    <property type="component" value="Unassembled WGS sequence"/>
</dbReference>
<feature type="domain" description="HAMP" evidence="15">
    <location>
        <begin position="198"/>
        <end position="250"/>
    </location>
</feature>
<evidence type="ECO:0000256" key="8">
    <source>
        <dbReference type="ARBA" id="ARBA00022777"/>
    </source>
</evidence>
<dbReference type="GO" id="GO:0005886">
    <property type="term" value="C:plasma membrane"/>
    <property type="evidence" value="ECO:0007669"/>
    <property type="project" value="UniProtKB-SubCell"/>
</dbReference>
<comment type="caution">
    <text evidence="16">The sequence shown here is derived from an EMBL/GenBank/DDBJ whole genome shotgun (WGS) entry which is preliminary data.</text>
</comment>
<keyword evidence="10" id="KW-0902">Two-component regulatory system</keyword>
<evidence type="ECO:0000256" key="10">
    <source>
        <dbReference type="ARBA" id="ARBA00023012"/>
    </source>
</evidence>
<feature type="coiled-coil region" evidence="12">
    <location>
        <begin position="245"/>
        <end position="275"/>
    </location>
</feature>
<evidence type="ECO:0000256" key="9">
    <source>
        <dbReference type="ARBA" id="ARBA00022840"/>
    </source>
</evidence>
<dbReference type="Pfam" id="PF02518">
    <property type="entry name" value="HATPase_c"/>
    <property type="match status" value="1"/>
</dbReference>
<protein>
    <recommendedName>
        <fullName evidence="3">histidine kinase</fullName>
        <ecNumber evidence="3">2.7.13.3</ecNumber>
    </recommendedName>
</protein>
<accession>A0A9X3WLP7</accession>
<dbReference type="SUPFAM" id="SSF55874">
    <property type="entry name" value="ATPase domain of HSP90 chaperone/DNA topoisomerase II/histidine kinase"/>
    <property type="match status" value="1"/>
</dbReference>
<proteinExistence type="predicted"/>
<keyword evidence="13" id="KW-0812">Transmembrane</keyword>
<dbReference type="InterPro" id="IPR003594">
    <property type="entry name" value="HATPase_dom"/>
</dbReference>
<keyword evidence="9" id="KW-0067">ATP-binding</keyword>
<dbReference type="AlphaFoldDB" id="A0A9X3WLP7"/>
<dbReference type="SMART" id="SM00387">
    <property type="entry name" value="HATPase_c"/>
    <property type="match status" value="1"/>
</dbReference>
<dbReference type="PANTHER" id="PTHR34220:SF7">
    <property type="entry name" value="SENSOR HISTIDINE KINASE YPDA"/>
    <property type="match status" value="1"/>
</dbReference>
<dbReference type="EMBL" id="JAMQJZ010000008">
    <property type="protein sequence ID" value="MDC3421050.1"/>
    <property type="molecule type" value="Genomic_DNA"/>
</dbReference>
<keyword evidence="13" id="KW-1133">Transmembrane helix</keyword>
<reference evidence="16" key="1">
    <citation type="submission" date="2022-06" db="EMBL/GenBank/DDBJ databases">
        <title>Aquibacillus sp. a new bacterium isolated from soil saline samples.</title>
        <authorList>
            <person name="Galisteo C."/>
            <person name="De La Haba R."/>
            <person name="Sanchez-Porro C."/>
            <person name="Ventosa A."/>
        </authorList>
    </citation>
    <scope>NUCLEOTIDE SEQUENCE</scope>
    <source>
        <strain evidence="16">JCM 12387</strain>
    </source>
</reference>
<name>A0A9X3WLP7_9BACI</name>
<evidence type="ECO:0000259" key="15">
    <source>
        <dbReference type="PROSITE" id="PS50885"/>
    </source>
</evidence>
<feature type="transmembrane region" description="Helical" evidence="13">
    <location>
        <begin position="9"/>
        <end position="29"/>
    </location>
</feature>
<evidence type="ECO:0000256" key="11">
    <source>
        <dbReference type="ARBA" id="ARBA00023136"/>
    </source>
</evidence>
<dbReference type="InterPro" id="IPR050640">
    <property type="entry name" value="Bact_2-comp_sensor_kinase"/>
</dbReference>
<dbReference type="SUPFAM" id="SSF158472">
    <property type="entry name" value="HAMP domain-like"/>
    <property type="match status" value="1"/>
</dbReference>
<organism evidence="16 17">
    <name type="scientific">Aquibacillus koreensis</name>
    <dbReference type="NCBI Taxonomy" id="279446"/>
    <lineage>
        <taxon>Bacteria</taxon>
        <taxon>Bacillati</taxon>
        <taxon>Bacillota</taxon>
        <taxon>Bacilli</taxon>
        <taxon>Bacillales</taxon>
        <taxon>Bacillaceae</taxon>
        <taxon>Aquibacillus</taxon>
    </lineage>
</organism>
<dbReference type="Pfam" id="PF06580">
    <property type="entry name" value="His_kinase"/>
    <property type="match status" value="1"/>
</dbReference>
<evidence type="ECO:0000256" key="1">
    <source>
        <dbReference type="ARBA" id="ARBA00000085"/>
    </source>
</evidence>